<dbReference type="SUPFAM" id="SSF55729">
    <property type="entry name" value="Acyl-CoA N-acyltransferases (Nat)"/>
    <property type="match status" value="1"/>
</dbReference>
<gene>
    <name evidence="1" type="ORF">SSE37_22774</name>
</gene>
<dbReference type="Proteomes" id="UP000005713">
    <property type="component" value="Unassembled WGS sequence"/>
</dbReference>
<dbReference type="eggNOG" id="ENOG5033M3J">
    <property type="taxonomic scope" value="Bacteria"/>
</dbReference>
<proteinExistence type="predicted"/>
<dbReference type="InterPro" id="IPR016181">
    <property type="entry name" value="Acyl_CoA_acyltransferase"/>
</dbReference>
<reference evidence="1 2" key="1">
    <citation type="submission" date="2006-06" db="EMBL/GenBank/DDBJ databases">
        <authorList>
            <person name="Moran M.A."/>
            <person name="Ferriera S."/>
            <person name="Johnson J."/>
            <person name="Kravitz S."/>
            <person name="Beeson K."/>
            <person name="Sutton G."/>
            <person name="Rogers Y.-H."/>
            <person name="Friedman R."/>
            <person name="Frazier M."/>
            <person name="Venter J.C."/>
        </authorList>
    </citation>
    <scope>NUCLEOTIDE SEQUENCE [LARGE SCALE GENOMIC DNA]</scope>
    <source>
        <strain evidence="1 2">E-37</strain>
    </source>
</reference>
<dbReference type="AlphaFoldDB" id="A3K000"/>
<dbReference type="InterPro" id="IPR016084">
    <property type="entry name" value="Haem_Oase-like_multi-hlx"/>
</dbReference>
<evidence type="ECO:0000313" key="2">
    <source>
        <dbReference type="Proteomes" id="UP000005713"/>
    </source>
</evidence>
<keyword evidence="2" id="KW-1185">Reference proteome</keyword>
<comment type="caution">
    <text evidence="1">The sequence shown here is derived from an EMBL/GenBank/DDBJ whole genome shotgun (WGS) entry which is preliminary data.</text>
</comment>
<organism evidence="1 2">
    <name type="scientific">Sagittula stellata (strain ATCC 700073 / DSM 11524 / E-37)</name>
    <dbReference type="NCBI Taxonomy" id="388399"/>
    <lineage>
        <taxon>Bacteria</taxon>
        <taxon>Pseudomonadati</taxon>
        <taxon>Pseudomonadota</taxon>
        <taxon>Alphaproteobacteria</taxon>
        <taxon>Rhodobacterales</taxon>
        <taxon>Roseobacteraceae</taxon>
        <taxon>Sagittula</taxon>
    </lineage>
</organism>
<dbReference type="Gene3D" id="1.20.910.10">
    <property type="entry name" value="Heme oxygenase-like"/>
    <property type="match status" value="1"/>
</dbReference>
<name>A3K000_SAGS3</name>
<dbReference type="EMBL" id="AAYA01000003">
    <property type="protein sequence ID" value="EBA09115.1"/>
    <property type="molecule type" value="Genomic_DNA"/>
</dbReference>
<dbReference type="OrthoDB" id="8478254at2"/>
<sequence length="521" mass="58882">MTNTNASPCSYRCKNANCLKRLKQILPVERATPAAKLDGLTDLLLKTQDAFPASAGFGDEEATVSCMNTRNDMIRYLALRAARFVGTGQRAYENMAPTPTHFIEPCDFHAMHSWVKRDGKVRYAIRMQDALTALRNQNYTDFHPLLAAKASPGDVLMTRFFTPEGESTNLRDVYALFRANYAANLRAGGRIAWLTCSRAHLKFFTKIGFVASGTYTCRHSSEQHLMRLDLHDRAHLAAMRSPLLPVHDRILLNCPLHSRSNRKDKTMTNLETKWTCGRDFSQMAAIIEEAQGRFAQILQRYITSDSDKRVAYQRFLSFEYHMTRGVNRYFMRVAASPKLSRLRPLRKFFTDFANEEELHYLVAASDLKALGEPILPMPFDVALWHSYFEAVTDSNPFIRAGAAMILENISDGVARPLVKEALSAPFLDRSNTKFLVLHQHETLPHGDQIIEALTSAALQPEDVDDLILGARQGMVLYLRLVEWALLFDAPETVAAHVTAHAEEVNHAEIAAFKMDDLVHDY</sequence>
<evidence type="ECO:0000313" key="1">
    <source>
        <dbReference type="EMBL" id="EBA09115.1"/>
    </source>
</evidence>
<dbReference type="SUPFAM" id="SSF48613">
    <property type="entry name" value="Heme oxygenase-like"/>
    <property type="match status" value="1"/>
</dbReference>
<accession>A3K000</accession>
<protein>
    <submittedName>
        <fullName evidence="1">Uncharacterized protein</fullName>
    </submittedName>
</protein>
<dbReference type="RefSeq" id="WP_005856501.1">
    <property type="nucleotide sequence ID" value="NZ_AAYA01000003.1"/>
</dbReference>